<reference evidence="5" key="1">
    <citation type="submission" date="2009-09" db="EMBL/GenBank/DDBJ databases">
        <title>The complete chromosome of Desulfohalobium retbaense DSM 5692.</title>
        <authorList>
            <consortium name="US DOE Joint Genome Institute (JGI-PGF)"/>
            <person name="Lucas S."/>
            <person name="Copeland A."/>
            <person name="Lapidus A."/>
            <person name="Glavina del Rio T."/>
            <person name="Dalin E."/>
            <person name="Tice H."/>
            <person name="Bruce D."/>
            <person name="Goodwin L."/>
            <person name="Pitluck S."/>
            <person name="Kyrpides N."/>
            <person name="Mavromatis K."/>
            <person name="Ivanova N."/>
            <person name="Mikhailova N."/>
            <person name="Munk A.C."/>
            <person name="Brettin T."/>
            <person name="Detter J.C."/>
            <person name="Han C."/>
            <person name="Tapia R."/>
            <person name="Larimer F."/>
            <person name="Land M."/>
            <person name="Hauser L."/>
            <person name="Markowitz V."/>
            <person name="Cheng J.-F."/>
            <person name="Hugenholtz P."/>
            <person name="Woyke T."/>
            <person name="Wu D."/>
            <person name="Spring S."/>
            <person name="Klenk H.-P."/>
            <person name="Eisen J.A."/>
        </authorList>
    </citation>
    <scope>NUCLEOTIDE SEQUENCE [LARGE SCALE GENOMIC DNA]</scope>
    <source>
        <strain evidence="5">DSM 5692</strain>
    </source>
</reference>
<dbReference type="Proteomes" id="UP000001052">
    <property type="component" value="Chromosome"/>
</dbReference>
<dbReference type="InterPro" id="IPR000477">
    <property type="entry name" value="RT_dom"/>
</dbReference>
<dbReference type="SUPFAM" id="SSF56672">
    <property type="entry name" value="DNA/RNA polymerases"/>
    <property type="match status" value="1"/>
</dbReference>
<organism evidence="4 5">
    <name type="scientific">Desulfohalobium retbaense (strain ATCC 49708 / DSM 5692 / JCM 16813 / HR100)</name>
    <dbReference type="NCBI Taxonomy" id="485915"/>
    <lineage>
        <taxon>Bacteria</taxon>
        <taxon>Pseudomonadati</taxon>
        <taxon>Thermodesulfobacteriota</taxon>
        <taxon>Desulfovibrionia</taxon>
        <taxon>Desulfovibrionales</taxon>
        <taxon>Desulfohalobiaceae</taxon>
        <taxon>Desulfohalobium</taxon>
    </lineage>
</organism>
<feature type="region of interest" description="Disordered" evidence="2">
    <location>
        <begin position="1"/>
        <end position="132"/>
    </location>
</feature>
<keyword evidence="5" id="KW-1185">Reference proteome</keyword>
<dbReference type="EMBL" id="CP001734">
    <property type="protein sequence ID" value="ACV67919.1"/>
    <property type="molecule type" value="Genomic_DNA"/>
</dbReference>
<dbReference type="eggNOG" id="COG3344">
    <property type="taxonomic scope" value="Bacteria"/>
</dbReference>
<evidence type="ECO:0000256" key="2">
    <source>
        <dbReference type="SAM" id="MobiDB-lite"/>
    </source>
</evidence>
<reference evidence="4 5" key="2">
    <citation type="journal article" date="2010" name="Stand. Genomic Sci.">
        <title>Complete genome sequence of Desulfohalobium retbaense type strain (HR(100)).</title>
        <authorList>
            <person name="Spring S."/>
            <person name="Nolan M."/>
            <person name="Lapidus A."/>
            <person name="Glavina Del Rio T."/>
            <person name="Copeland A."/>
            <person name="Tice H."/>
            <person name="Cheng J.F."/>
            <person name="Lucas S."/>
            <person name="Land M."/>
            <person name="Chen F."/>
            <person name="Bruce D."/>
            <person name="Goodwin L."/>
            <person name="Pitluck S."/>
            <person name="Ivanova N."/>
            <person name="Mavromatis K."/>
            <person name="Mikhailova N."/>
            <person name="Pati A."/>
            <person name="Chen A."/>
            <person name="Palaniappan K."/>
            <person name="Hauser L."/>
            <person name="Chang Y.J."/>
            <person name="Jeffries C.D."/>
            <person name="Munk C."/>
            <person name="Kiss H."/>
            <person name="Chain P."/>
            <person name="Han C."/>
            <person name="Brettin T."/>
            <person name="Detter J.C."/>
            <person name="Schuler E."/>
            <person name="Goker M."/>
            <person name="Rohde M."/>
            <person name="Bristow J."/>
            <person name="Eisen J.A."/>
            <person name="Markowitz V."/>
            <person name="Hugenholtz P."/>
            <person name="Kyrpides N.C."/>
            <person name="Klenk H.P."/>
        </authorList>
    </citation>
    <scope>NUCLEOTIDE SEQUENCE [LARGE SCALE GENOMIC DNA]</scope>
    <source>
        <strain evidence="4 5">DSM 5692</strain>
    </source>
</reference>
<proteinExistence type="inferred from homology"/>
<dbReference type="PANTHER" id="PTHR34047">
    <property type="entry name" value="NUCLEAR INTRON MATURASE 1, MITOCHONDRIAL-RELATED"/>
    <property type="match status" value="1"/>
</dbReference>
<protein>
    <submittedName>
        <fullName evidence="4">RNA-directed DNA polymerase (Reverse transcriptase)</fullName>
    </submittedName>
</protein>
<dbReference type="CDD" id="cd01651">
    <property type="entry name" value="RT_G2_intron"/>
    <property type="match status" value="1"/>
</dbReference>
<dbReference type="HOGENOM" id="CLU_013584_6_0_7"/>
<dbReference type="KEGG" id="drt:Dret_0622"/>
<keyword evidence="4" id="KW-0548">Nucleotidyltransferase</keyword>
<dbReference type="AlphaFoldDB" id="C8WZ03"/>
<accession>C8WZ03</accession>
<keyword evidence="4" id="KW-0695">RNA-directed DNA polymerase</keyword>
<name>C8WZ03_DESRD</name>
<feature type="domain" description="Reverse transcriptase" evidence="3">
    <location>
        <begin position="229"/>
        <end position="478"/>
    </location>
</feature>
<dbReference type="Pfam" id="PF00078">
    <property type="entry name" value="RVT_1"/>
    <property type="match status" value="1"/>
</dbReference>
<evidence type="ECO:0000256" key="1">
    <source>
        <dbReference type="ARBA" id="ARBA00034120"/>
    </source>
</evidence>
<evidence type="ECO:0000313" key="4">
    <source>
        <dbReference type="EMBL" id="ACV67919.1"/>
    </source>
</evidence>
<dbReference type="PROSITE" id="PS50878">
    <property type="entry name" value="RT_POL"/>
    <property type="match status" value="1"/>
</dbReference>
<dbReference type="OrthoDB" id="5366084at2"/>
<feature type="compositionally biased region" description="Basic and acidic residues" evidence="2">
    <location>
        <begin position="57"/>
        <end position="67"/>
    </location>
</feature>
<dbReference type="GO" id="GO:0003964">
    <property type="term" value="F:RNA-directed DNA polymerase activity"/>
    <property type="evidence" value="ECO:0007669"/>
    <property type="project" value="UniProtKB-KW"/>
</dbReference>
<dbReference type="InterPro" id="IPR051083">
    <property type="entry name" value="GrpII_Intron_Splice-Mob/Def"/>
</dbReference>
<feature type="compositionally biased region" description="Basic and acidic residues" evidence="2">
    <location>
        <begin position="13"/>
        <end position="25"/>
    </location>
</feature>
<dbReference type="NCBIfam" id="TIGR04416">
    <property type="entry name" value="group_II_RT_mat"/>
    <property type="match status" value="1"/>
</dbReference>
<evidence type="ECO:0000313" key="5">
    <source>
        <dbReference type="Proteomes" id="UP000001052"/>
    </source>
</evidence>
<evidence type="ECO:0000259" key="3">
    <source>
        <dbReference type="PROSITE" id="PS50878"/>
    </source>
</evidence>
<gene>
    <name evidence="4" type="ordered locus">Dret_0622</name>
</gene>
<dbReference type="PANTHER" id="PTHR34047:SF8">
    <property type="entry name" value="PROTEIN YKFC"/>
    <property type="match status" value="1"/>
</dbReference>
<comment type="similarity">
    <text evidence="1">Belongs to the bacterial reverse transcriptase family.</text>
</comment>
<keyword evidence="4" id="KW-0808">Transferase</keyword>
<dbReference type="InterPro" id="IPR043502">
    <property type="entry name" value="DNA/RNA_pol_sf"/>
</dbReference>
<feature type="compositionally biased region" description="Polar residues" evidence="2">
    <location>
        <begin position="70"/>
        <end position="84"/>
    </location>
</feature>
<dbReference type="InterPro" id="IPR030931">
    <property type="entry name" value="Group_II_RT_mat"/>
</dbReference>
<sequence>MKEPYGEGLAPHTDPESCVDGRKVGGEALTGARTGQPLSCEIKWSGTPTLLRQAEGNTKDGDMREPSEGPAQSKTLCTCGNSLRGNREVPGTPSPDGGDGRSGKAGGQKPDKHVSGKSDGCIVPGKPLNKGMGSLSAEAVEGRRPTKGNARQAVAVRTQSRTAASIGLQRVRDMARKDKDARFTALLHHVSIDMLGQSFRELKREATPGVDGLTCAEYEDGLREGLKELHARVHRGSYRAQPSKRIHIPKPDGHKRPIGIAALEDKIVQHAVGKVLSAIYEEDFLGFSYGFRPRRGAHDALDALNVGLTHRKVSWVLDADIQGFFDTISHEWMIRFLEHRIADPRILRLVRKWLRVGVSEDGVWSQTSMGTPQGAVISPILGNIYLHYVLDQWVHHRRRHARGDIIIVRYADDYVLGFQYRHEAERFLTDLKARLDRFGLSLHPEKTRLIEFGRFATESRRKRGQGKPETFDFLGFTHMCGITRIRKRFLVRRKTVKKRLRAALKRVKTILRSRMHDPINDVGEWLQRVLLGYYRYHAVPGNLDAMRAFRDDLVRYWYKVLRRRGQKRRINWRGYGPIVKRWISRPRVMHPYPNERFYAKYPR</sequence>